<dbReference type="EMBL" id="MU277210">
    <property type="protein sequence ID" value="KAI0061915.1"/>
    <property type="molecule type" value="Genomic_DNA"/>
</dbReference>
<keyword evidence="2" id="KW-1185">Reference proteome</keyword>
<dbReference type="Proteomes" id="UP000814140">
    <property type="component" value="Unassembled WGS sequence"/>
</dbReference>
<accession>A0ACB8T0F1</accession>
<sequence length="519" mass="58476">MSLKLPQLPEDVLLEILGNLDFKDLISCKVACKSLNKAIDDSVALQYNIELGACGMIDGLCLHPEGLNSTTGERFTQLRLYDMAWRQLRWTKQETLPHLVGFYVSTTLSRNFCRSDDVLVFLAGGSKALLQRTPSILRGVQEHHFNVSFQNLQYCQALVDYSQNLLIWTDRSQHCHYLQTLSTREAHPLACNRGVLNTGRAVGLNGICGDYLLEDVVYGVDIHVWNWKTGNPVYQIIRSQPHAMQNPWLFLDLRYIIQKSSGYQGPSNDQESVGLRIIRFRDEESGPEDLIRPAGQSYIFLLPEFLQHRETKFSCNVSPWRSASPWAPGYFHTDPAHRVFSVGVYYRVDTVQSLTFHIPAHTFLSCIASLPATVESTVRVPWNQWGPLGSRVIRRPTRQLRGALVQGARTVIIPLPSHDAAPTMTVFDYHPRRVARALARQRNGDNDTTIVHGGTIAENGLDIVETKLPCIVQEIPLPGKLMELLTSEAQVNTMLCEDGIVIIEEDEMQRVAGAWAFTI</sequence>
<evidence type="ECO:0000313" key="2">
    <source>
        <dbReference type="Proteomes" id="UP000814140"/>
    </source>
</evidence>
<evidence type="ECO:0000313" key="1">
    <source>
        <dbReference type="EMBL" id="KAI0061915.1"/>
    </source>
</evidence>
<reference evidence="1" key="1">
    <citation type="submission" date="2021-03" db="EMBL/GenBank/DDBJ databases">
        <authorList>
            <consortium name="DOE Joint Genome Institute"/>
            <person name="Ahrendt S."/>
            <person name="Looney B.P."/>
            <person name="Miyauchi S."/>
            <person name="Morin E."/>
            <person name="Drula E."/>
            <person name="Courty P.E."/>
            <person name="Chicoki N."/>
            <person name="Fauchery L."/>
            <person name="Kohler A."/>
            <person name="Kuo A."/>
            <person name="Labutti K."/>
            <person name="Pangilinan J."/>
            <person name="Lipzen A."/>
            <person name="Riley R."/>
            <person name="Andreopoulos W."/>
            <person name="He G."/>
            <person name="Johnson J."/>
            <person name="Barry K.W."/>
            <person name="Grigoriev I.V."/>
            <person name="Nagy L."/>
            <person name="Hibbett D."/>
            <person name="Henrissat B."/>
            <person name="Matheny P.B."/>
            <person name="Labbe J."/>
            <person name="Martin F."/>
        </authorList>
    </citation>
    <scope>NUCLEOTIDE SEQUENCE</scope>
    <source>
        <strain evidence="1">HHB10654</strain>
    </source>
</reference>
<gene>
    <name evidence="1" type="ORF">BV25DRAFT_1900248</name>
</gene>
<comment type="caution">
    <text evidence="1">The sequence shown here is derived from an EMBL/GenBank/DDBJ whole genome shotgun (WGS) entry which is preliminary data.</text>
</comment>
<organism evidence="1 2">
    <name type="scientific">Artomyces pyxidatus</name>
    <dbReference type="NCBI Taxonomy" id="48021"/>
    <lineage>
        <taxon>Eukaryota</taxon>
        <taxon>Fungi</taxon>
        <taxon>Dikarya</taxon>
        <taxon>Basidiomycota</taxon>
        <taxon>Agaricomycotina</taxon>
        <taxon>Agaricomycetes</taxon>
        <taxon>Russulales</taxon>
        <taxon>Auriscalpiaceae</taxon>
        <taxon>Artomyces</taxon>
    </lineage>
</organism>
<name>A0ACB8T0F1_9AGAM</name>
<reference evidence="1" key="2">
    <citation type="journal article" date="2022" name="New Phytol.">
        <title>Evolutionary transition to the ectomycorrhizal habit in the genomes of a hyperdiverse lineage of mushroom-forming fungi.</title>
        <authorList>
            <person name="Looney B."/>
            <person name="Miyauchi S."/>
            <person name="Morin E."/>
            <person name="Drula E."/>
            <person name="Courty P.E."/>
            <person name="Kohler A."/>
            <person name="Kuo A."/>
            <person name="LaButti K."/>
            <person name="Pangilinan J."/>
            <person name="Lipzen A."/>
            <person name="Riley R."/>
            <person name="Andreopoulos W."/>
            <person name="He G."/>
            <person name="Johnson J."/>
            <person name="Nolan M."/>
            <person name="Tritt A."/>
            <person name="Barry K.W."/>
            <person name="Grigoriev I.V."/>
            <person name="Nagy L.G."/>
            <person name="Hibbett D."/>
            <person name="Henrissat B."/>
            <person name="Matheny P.B."/>
            <person name="Labbe J."/>
            <person name="Martin F.M."/>
        </authorList>
    </citation>
    <scope>NUCLEOTIDE SEQUENCE</scope>
    <source>
        <strain evidence="1">HHB10654</strain>
    </source>
</reference>
<proteinExistence type="predicted"/>
<protein>
    <submittedName>
        <fullName evidence="1">Uncharacterized protein</fullName>
    </submittedName>
</protein>